<accession>A0AAU7PLG0</accession>
<proteinExistence type="predicted"/>
<sequence>MKKLSIQEMCKIKGGNAHLKMDPKYRKKANCLGEAQAQIQRGIVTGMTELEIGQEIFAHAVAYYKADILSKIIPFIGDDVKNYLISHASIIDIMDGGDTPVRKAAYTAIWNFTGSSI</sequence>
<organism evidence="1">
    <name type="scientific">Lacrimispora sp. BS-2</name>
    <dbReference type="NCBI Taxonomy" id="3151850"/>
    <lineage>
        <taxon>Bacteria</taxon>
        <taxon>Bacillati</taxon>
        <taxon>Bacillota</taxon>
        <taxon>Clostridia</taxon>
        <taxon>Lachnospirales</taxon>
        <taxon>Lachnospiraceae</taxon>
        <taxon>Lacrimispora</taxon>
    </lineage>
</organism>
<reference evidence="1" key="1">
    <citation type="submission" date="2024-06" db="EMBL/GenBank/DDBJ databases">
        <title>Lacrimispora cavernae sp. nov., a novel anaerobe isolated from bat guano pile inside a cave.</title>
        <authorList>
            <person name="Miller S.L."/>
            <person name="Lu N."/>
            <person name="King J."/>
            <person name="Sankaranarayanan K."/>
            <person name="Lawson P.A."/>
        </authorList>
    </citation>
    <scope>NUCLEOTIDE SEQUENCE</scope>
    <source>
        <strain evidence="1">BS-2</strain>
    </source>
</reference>
<evidence type="ECO:0000313" key="1">
    <source>
        <dbReference type="EMBL" id="XBS53024.1"/>
    </source>
</evidence>
<protein>
    <submittedName>
        <fullName evidence="1">Uncharacterized protein</fullName>
    </submittedName>
</protein>
<dbReference type="EMBL" id="CP157940">
    <property type="protein sequence ID" value="XBS53024.1"/>
    <property type="molecule type" value="Genomic_DNA"/>
</dbReference>
<gene>
    <name evidence="1" type="ORF">ABFV83_14475</name>
</gene>
<name>A0AAU7PLG0_9FIRM</name>
<dbReference type="AlphaFoldDB" id="A0AAU7PLG0"/>
<dbReference type="RefSeq" id="WP_349944796.1">
    <property type="nucleotide sequence ID" value="NZ_CP157940.1"/>
</dbReference>